<accession>A0A6A6CQ75</accession>
<dbReference type="Gene3D" id="3.20.20.70">
    <property type="entry name" value="Aldolase class I"/>
    <property type="match status" value="1"/>
</dbReference>
<dbReference type="GO" id="GO:0003959">
    <property type="term" value="F:NADPH dehydrogenase activity"/>
    <property type="evidence" value="ECO:0007669"/>
    <property type="project" value="TreeGrafter"/>
</dbReference>
<organism evidence="2 3">
    <name type="scientific">Zasmidium cellare ATCC 36951</name>
    <dbReference type="NCBI Taxonomy" id="1080233"/>
    <lineage>
        <taxon>Eukaryota</taxon>
        <taxon>Fungi</taxon>
        <taxon>Dikarya</taxon>
        <taxon>Ascomycota</taxon>
        <taxon>Pezizomycotina</taxon>
        <taxon>Dothideomycetes</taxon>
        <taxon>Dothideomycetidae</taxon>
        <taxon>Mycosphaerellales</taxon>
        <taxon>Mycosphaerellaceae</taxon>
        <taxon>Zasmidium</taxon>
    </lineage>
</organism>
<evidence type="ECO:0000313" key="2">
    <source>
        <dbReference type="EMBL" id="KAF2167616.1"/>
    </source>
</evidence>
<dbReference type="InterPro" id="IPR001155">
    <property type="entry name" value="OxRdtase_FMN_N"/>
</dbReference>
<evidence type="ECO:0000259" key="1">
    <source>
        <dbReference type="Pfam" id="PF00724"/>
    </source>
</evidence>
<dbReference type="PANTHER" id="PTHR22893">
    <property type="entry name" value="NADH OXIDOREDUCTASE-RELATED"/>
    <property type="match status" value="1"/>
</dbReference>
<feature type="domain" description="NADH:flavin oxidoreductase/NADH oxidase N-terminal" evidence="1">
    <location>
        <begin position="54"/>
        <end position="307"/>
    </location>
</feature>
<proteinExistence type="predicted"/>
<evidence type="ECO:0000313" key="3">
    <source>
        <dbReference type="Proteomes" id="UP000799537"/>
    </source>
</evidence>
<dbReference type="GO" id="GO:0010181">
    <property type="term" value="F:FMN binding"/>
    <property type="evidence" value="ECO:0007669"/>
    <property type="project" value="InterPro"/>
</dbReference>
<dbReference type="Proteomes" id="UP000799537">
    <property type="component" value="Unassembled WGS sequence"/>
</dbReference>
<dbReference type="InterPro" id="IPR045247">
    <property type="entry name" value="Oye-like"/>
</dbReference>
<name>A0A6A6CQ75_ZASCE</name>
<dbReference type="RefSeq" id="XP_033668505.1">
    <property type="nucleotide sequence ID" value="XM_033816785.1"/>
</dbReference>
<dbReference type="AlphaFoldDB" id="A0A6A6CQ75"/>
<dbReference type="OrthoDB" id="276546at2759"/>
<gene>
    <name evidence="2" type="ORF">M409DRAFT_66100</name>
</gene>
<dbReference type="PANTHER" id="PTHR22893:SF91">
    <property type="entry name" value="NADPH DEHYDROGENASE 2-RELATED"/>
    <property type="match status" value="1"/>
</dbReference>
<dbReference type="InterPro" id="IPR013785">
    <property type="entry name" value="Aldolase_TIM"/>
</dbReference>
<dbReference type="SUPFAM" id="SSF51395">
    <property type="entry name" value="FMN-linked oxidoreductases"/>
    <property type="match status" value="1"/>
</dbReference>
<keyword evidence="3" id="KW-1185">Reference proteome</keyword>
<dbReference type="EMBL" id="ML993593">
    <property type="protein sequence ID" value="KAF2167616.1"/>
    <property type="molecule type" value="Genomic_DNA"/>
</dbReference>
<feature type="domain" description="NADH:flavin oxidoreductase/NADH oxidase N-terminal" evidence="1">
    <location>
        <begin position="10"/>
        <end position="52"/>
    </location>
</feature>
<dbReference type="Pfam" id="PF00724">
    <property type="entry name" value="Oxidored_FMN"/>
    <property type="match status" value="2"/>
</dbReference>
<protein>
    <recommendedName>
        <fullName evidence="1">NADH:flavin oxidoreductase/NADH oxidase N-terminal domain-containing protein</fullName>
    </recommendedName>
</protein>
<dbReference type="GeneID" id="54570057"/>
<reference evidence="2" key="1">
    <citation type="journal article" date="2020" name="Stud. Mycol.">
        <title>101 Dothideomycetes genomes: a test case for predicting lifestyles and emergence of pathogens.</title>
        <authorList>
            <person name="Haridas S."/>
            <person name="Albert R."/>
            <person name="Binder M."/>
            <person name="Bloem J."/>
            <person name="Labutti K."/>
            <person name="Salamov A."/>
            <person name="Andreopoulos B."/>
            <person name="Baker S."/>
            <person name="Barry K."/>
            <person name="Bills G."/>
            <person name="Bluhm B."/>
            <person name="Cannon C."/>
            <person name="Castanera R."/>
            <person name="Culley D."/>
            <person name="Daum C."/>
            <person name="Ezra D."/>
            <person name="Gonzalez J."/>
            <person name="Henrissat B."/>
            <person name="Kuo A."/>
            <person name="Liang C."/>
            <person name="Lipzen A."/>
            <person name="Lutzoni F."/>
            <person name="Magnuson J."/>
            <person name="Mondo S."/>
            <person name="Nolan M."/>
            <person name="Ohm R."/>
            <person name="Pangilinan J."/>
            <person name="Park H.-J."/>
            <person name="Ramirez L."/>
            <person name="Alfaro M."/>
            <person name="Sun H."/>
            <person name="Tritt A."/>
            <person name="Yoshinaga Y."/>
            <person name="Zwiers L.-H."/>
            <person name="Turgeon B."/>
            <person name="Goodwin S."/>
            <person name="Spatafora J."/>
            <person name="Crous P."/>
            <person name="Grigoriev I."/>
        </authorList>
    </citation>
    <scope>NUCLEOTIDE SEQUENCE</scope>
    <source>
        <strain evidence="2">ATCC 36951</strain>
    </source>
</reference>
<sequence length="339" mass="37572">MASAEQHSALFKPLRIGSSHLSHRIALAPLTRRRAQDDHTHTVNLASEYYAQPGVYNNIPGIYTHRHIEAWKQIVDKVHEAGGIIFLQLAAVGRLVDLEDWESQGRPELFSASAIPVDEDYPVPTPLDGESIEQYIEDFATAAKAGVEIAGFDGVEIHGANGLLVDQFIQDGTNQRSDSAVANAVGADKTAIRLSPFSPFRGMGMKDPLPQFLDLLTRLKPLKLAYIHLIEPRIAGSLEVDTHDTLEPLMKHWSNTSPVVLASGYTPSSALEAAQAFQQYDIIIAFGRHFTANPGLVYRIKNTIELNQYDRSTFYSTMSPRGYIDYAFSKEWQAAPKEL</sequence>